<evidence type="ECO:0000256" key="4">
    <source>
        <dbReference type="HAMAP-Rule" id="MF_01219"/>
    </source>
</evidence>
<reference evidence="6 7" key="1">
    <citation type="submission" date="2019-01" db="EMBL/GenBank/DDBJ databases">
        <title>Geovibrio thiophilus DSM 11263, complete genome.</title>
        <authorList>
            <person name="Spring S."/>
            <person name="Bunk B."/>
            <person name="Sproer C."/>
        </authorList>
    </citation>
    <scope>NUCLEOTIDE SEQUENCE [LARGE SCALE GENOMIC DNA]</scope>
    <source>
        <strain evidence="6 7">DSM 11263</strain>
    </source>
</reference>
<dbReference type="InterPro" id="IPR000836">
    <property type="entry name" value="PRTase_dom"/>
</dbReference>
<gene>
    <name evidence="4 6" type="primary">pyrR</name>
    <name evidence="6" type="ORF">EP073_07790</name>
</gene>
<dbReference type="NCBIfam" id="NF003545">
    <property type="entry name" value="PRK05205.1-1"/>
    <property type="match status" value="1"/>
</dbReference>
<feature type="short sequence motif" description="PRPP-binding" evidence="4">
    <location>
        <begin position="101"/>
        <end position="113"/>
    </location>
</feature>
<dbReference type="EMBL" id="CP035108">
    <property type="protein sequence ID" value="QAR33304.1"/>
    <property type="molecule type" value="Genomic_DNA"/>
</dbReference>
<dbReference type="GO" id="GO:0006355">
    <property type="term" value="P:regulation of DNA-templated transcription"/>
    <property type="evidence" value="ECO:0007669"/>
    <property type="project" value="UniProtKB-UniRule"/>
</dbReference>
<dbReference type="CDD" id="cd06223">
    <property type="entry name" value="PRTases_typeI"/>
    <property type="match status" value="1"/>
</dbReference>
<dbReference type="Pfam" id="PF00156">
    <property type="entry name" value="Pribosyltran"/>
    <property type="match status" value="1"/>
</dbReference>
<dbReference type="InterPro" id="IPR029057">
    <property type="entry name" value="PRTase-like"/>
</dbReference>
<evidence type="ECO:0000259" key="5">
    <source>
        <dbReference type="Pfam" id="PF00156"/>
    </source>
</evidence>
<keyword evidence="4 6" id="KW-0328">Glycosyltransferase</keyword>
<sequence>MGHGKEILSSEEMAGMITRMVFQVLESVRSSDNFGIVGIKSGGDVLARRIADEIAKHSGKKPDVGYLDITLYRDDLAQTQIADFPVVKGTEIGFDVAGRHIILVDDVVFTGRTVRAALDALTDFGRPSKISLAALIDRGHRELPVQPDFTGKSVPTALSESVQVNFRETAGADSVCIIKK</sequence>
<organism evidence="6 7">
    <name type="scientific">Geovibrio thiophilus</name>
    <dbReference type="NCBI Taxonomy" id="139438"/>
    <lineage>
        <taxon>Bacteria</taxon>
        <taxon>Pseudomonadati</taxon>
        <taxon>Deferribacterota</taxon>
        <taxon>Deferribacteres</taxon>
        <taxon>Deferribacterales</taxon>
        <taxon>Geovibrionaceae</taxon>
        <taxon>Geovibrio</taxon>
    </lineage>
</organism>
<dbReference type="AlphaFoldDB" id="A0A410JYR7"/>
<dbReference type="KEGG" id="gtl:EP073_07790"/>
<comment type="similarity">
    <text evidence="1 4">Belongs to the purine/pyrimidine phosphoribosyltransferase family. PyrR subfamily.</text>
</comment>
<evidence type="ECO:0000313" key="6">
    <source>
        <dbReference type="EMBL" id="QAR33304.1"/>
    </source>
</evidence>
<dbReference type="EC" id="2.4.2.9" evidence="4"/>
<keyword evidence="2 4" id="KW-0805">Transcription regulation</keyword>
<dbReference type="FunFam" id="3.40.50.2020:FF:000020">
    <property type="entry name" value="Bifunctional protein PyrR"/>
    <property type="match status" value="1"/>
</dbReference>
<keyword evidence="7" id="KW-1185">Reference proteome</keyword>
<dbReference type="OrthoDB" id="9802227at2"/>
<dbReference type="InterPro" id="IPR023050">
    <property type="entry name" value="PyrR"/>
</dbReference>
<dbReference type="HAMAP" id="MF_01219">
    <property type="entry name" value="PyrR"/>
    <property type="match status" value="1"/>
</dbReference>
<name>A0A410JYR7_9BACT</name>
<keyword evidence="3 4" id="KW-0804">Transcription</keyword>
<dbReference type="SUPFAM" id="SSF53271">
    <property type="entry name" value="PRTase-like"/>
    <property type="match status" value="1"/>
</dbReference>
<evidence type="ECO:0000256" key="3">
    <source>
        <dbReference type="ARBA" id="ARBA00023163"/>
    </source>
</evidence>
<evidence type="ECO:0000313" key="7">
    <source>
        <dbReference type="Proteomes" id="UP000287502"/>
    </source>
</evidence>
<dbReference type="PANTHER" id="PTHR11608">
    <property type="entry name" value="BIFUNCTIONAL PROTEIN PYRR"/>
    <property type="match status" value="1"/>
</dbReference>
<accession>A0A410JYR7</accession>
<protein>
    <recommendedName>
        <fullName evidence="4">Bifunctional protein PyrR</fullName>
    </recommendedName>
    <domain>
        <recommendedName>
            <fullName evidence="4">Pyrimidine operon regulatory protein</fullName>
        </recommendedName>
    </domain>
    <domain>
        <recommendedName>
            <fullName evidence="4">Uracil phosphoribosyltransferase</fullName>
            <shortName evidence="4">UPRTase</shortName>
            <ecNumber evidence="4">2.4.2.9</ecNumber>
        </recommendedName>
    </domain>
</protein>
<dbReference type="InterPro" id="IPR050137">
    <property type="entry name" value="PyrR_bifunctional"/>
</dbReference>
<dbReference type="RefSeq" id="WP_128466590.1">
    <property type="nucleotide sequence ID" value="NZ_CP035108.1"/>
</dbReference>
<comment type="function">
    <text evidence="4">Regulates the transcription of the pyrimidine nucleotide (pyr) operon in response to exogenous pyrimidines.</text>
</comment>
<dbReference type="Proteomes" id="UP000287502">
    <property type="component" value="Chromosome"/>
</dbReference>
<dbReference type="GO" id="GO:0004845">
    <property type="term" value="F:uracil phosphoribosyltransferase activity"/>
    <property type="evidence" value="ECO:0007669"/>
    <property type="project" value="UniProtKB-UniRule"/>
</dbReference>
<dbReference type="NCBIfam" id="NF003549">
    <property type="entry name" value="PRK05205.1-5"/>
    <property type="match status" value="1"/>
</dbReference>
<proteinExistence type="inferred from homology"/>
<feature type="domain" description="Phosphoribosyltransferase" evidence="5">
    <location>
        <begin position="4"/>
        <end position="150"/>
    </location>
</feature>
<keyword evidence="4 6" id="KW-0808">Transferase</keyword>
<dbReference type="PANTHER" id="PTHR11608:SF0">
    <property type="entry name" value="BIFUNCTIONAL PROTEIN PYRR"/>
    <property type="match status" value="1"/>
</dbReference>
<evidence type="ECO:0000256" key="2">
    <source>
        <dbReference type="ARBA" id="ARBA00023015"/>
    </source>
</evidence>
<comment type="catalytic activity">
    <reaction evidence="4">
        <text>UMP + diphosphate = 5-phospho-alpha-D-ribose 1-diphosphate + uracil</text>
        <dbReference type="Rhea" id="RHEA:13017"/>
        <dbReference type="ChEBI" id="CHEBI:17568"/>
        <dbReference type="ChEBI" id="CHEBI:33019"/>
        <dbReference type="ChEBI" id="CHEBI:57865"/>
        <dbReference type="ChEBI" id="CHEBI:58017"/>
        <dbReference type="EC" id="2.4.2.9"/>
    </reaction>
</comment>
<evidence type="ECO:0000256" key="1">
    <source>
        <dbReference type="ARBA" id="ARBA00005565"/>
    </source>
</evidence>
<dbReference type="Gene3D" id="3.40.50.2020">
    <property type="match status" value="1"/>
</dbReference>
<comment type="function">
    <text evidence="4">Also displays a weak uracil phosphoribosyltransferase activity which is not physiologically significant.</text>
</comment>